<dbReference type="RefSeq" id="WP_184200197.1">
    <property type="nucleotide sequence ID" value="NZ_JACIIV010000016.1"/>
</dbReference>
<reference evidence="2 3" key="1">
    <citation type="submission" date="2020-08" db="EMBL/GenBank/DDBJ databases">
        <title>Genomic Encyclopedia of Type Strains, Phase IV (KMG-IV): sequencing the most valuable type-strain genomes for metagenomic binning, comparative biology and taxonomic classification.</title>
        <authorList>
            <person name="Goeker M."/>
        </authorList>
    </citation>
    <scope>NUCLEOTIDE SEQUENCE [LARGE SCALE GENOMIC DNA]</scope>
    <source>
        <strain evidence="2 3">DSM 102189</strain>
    </source>
</reference>
<evidence type="ECO:0000256" key="1">
    <source>
        <dbReference type="SAM" id="MobiDB-lite"/>
    </source>
</evidence>
<feature type="region of interest" description="Disordered" evidence="1">
    <location>
        <begin position="131"/>
        <end position="164"/>
    </location>
</feature>
<organism evidence="2 3">
    <name type="scientific">Polymorphobacter multimanifer</name>
    <dbReference type="NCBI Taxonomy" id="1070431"/>
    <lineage>
        <taxon>Bacteria</taxon>
        <taxon>Pseudomonadati</taxon>
        <taxon>Pseudomonadota</taxon>
        <taxon>Alphaproteobacteria</taxon>
        <taxon>Sphingomonadales</taxon>
        <taxon>Sphingosinicellaceae</taxon>
        <taxon>Polymorphobacter</taxon>
    </lineage>
</organism>
<protein>
    <submittedName>
        <fullName evidence="2">Uncharacterized protein</fullName>
    </submittedName>
</protein>
<dbReference type="EMBL" id="JACIIV010000016">
    <property type="protein sequence ID" value="MBB6228238.1"/>
    <property type="molecule type" value="Genomic_DNA"/>
</dbReference>
<accession>A0A841LGY9</accession>
<keyword evidence="3" id="KW-1185">Reference proteome</keyword>
<sequence>MMRPSPASDSAPASASAQAFGGGSQPLRALALLGAAVVGWGAARLPALVSERALLQASLLAPDMGAGAGPVTDAGSAAAAVVPGLPVGPPPGWGWPVPVDRPYPVYIQVPYPVAAPAPAPAPAAPNWVWPPQAPVPAPEQGVEQGAEPTGLDSSRASPLSPPRPPAAGVLAEAAYARLKAGDRREAARLFDAAFAADPDAIDSRQAQWHRDAAALRRRWFGEGWALVRAAPIDPAAGLAALPVLGGGQIGAQLGYTFNPLGQMPVALIGRLNAGTDATGAVDRRTAQAAVGLRIQPLPGVAVAAERLISAGDLARDDWLVRLSSGGEKAFRLGVPWTLDAYTEASLLGNGDWLIGSQVRSRARLWQRPGLDVTAGLGAWSSVQSTGGGTIGRTDIGPTAAVRVNRRRLVFAVSADYRQRVAGTAAPDSGPVLTVSTAF</sequence>
<gene>
    <name evidence="2" type="ORF">FHS79_002423</name>
</gene>
<name>A0A841LGY9_9SPHN</name>
<dbReference type="Proteomes" id="UP000538147">
    <property type="component" value="Unassembled WGS sequence"/>
</dbReference>
<evidence type="ECO:0000313" key="3">
    <source>
        <dbReference type="Proteomes" id="UP000538147"/>
    </source>
</evidence>
<proteinExistence type="predicted"/>
<comment type="caution">
    <text evidence="2">The sequence shown here is derived from an EMBL/GenBank/DDBJ whole genome shotgun (WGS) entry which is preliminary data.</text>
</comment>
<dbReference type="AlphaFoldDB" id="A0A841LGY9"/>
<evidence type="ECO:0000313" key="2">
    <source>
        <dbReference type="EMBL" id="MBB6228238.1"/>
    </source>
</evidence>